<dbReference type="AlphaFoldDB" id="A0A0C2T8F0"/>
<dbReference type="InterPro" id="IPR010285">
    <property type="entry name" value="DNA_helicase_pif1-like_DEAD"/>
</dbReference>
<comment type="cofactor">
    <cofactor evidence="1">
        <name>Mg(2+)</name>
        <dbReference type="ChEBI" id="CHEBI:18420"/>
    </cofactor>
</comment>
<accession>A0A0C2T8F0</accession>
<sequence>MDTDSPNLSAGVDRLSSEPVASTDVPEVSYLGAESSLSAIDSSQLKRDQARAYDIIIWHLEQTLSAAEGLEPLRMIIYGEGGTGKSRVIQTVSETFVAKGVKHILFKSAYTGVAASLIDGKTTHTLASLSLNKDGH</sequence>
<feature type="domain" description="DNA helicase Pif1-like DEAD-box helicase" evidence="3">
    <location>
        <begin position="45"/>
        <end position="134"/>
    </location>
</feature>
<organism evidence="4 5">
    <name type="scientific">Amanita muscaria (strain Koide BX008)</name>
    <dbReference type="NCBI Taxonomy" id="946122"/>
    <lineage>
        <taxon>Eukaryota</taxon>
        <taxon>Fungi</taxon>
        <taxon>Dikarya</taxon>
        <taxon>Basidiomycota</taxon>
        <taxon>Agaricomycotina</taxon>
        <taxon>Agaricomycetes</taxon>
        <taxon>Agaricomycetidae</taxon>
        <taxon>Agaricales</taxon>
        <taxon>Pluteineae</taxon>
        <taxon>Amanitaceae</taxon>
        <taxon>Amanita</taxon>
    </lineage>
</organism>
<keyword evidence="1" id="KW-0547">Nucleotide-binding</keyword>
<dbReference type="OrthoDB" id="432234at2759"/>
<keyword evidence="1" id="KW-0234">DNA repair</keyword>
<dbReference type="Proteomes" id="UP000054549">
    <property type="component" value="Unassembled WGS sequence"/>
</dbReference>
<evidence type="ECO:0000256" key="1">
    <source>
        <dbReference type="RuleBase" id="RU363044"/>
    </source>
</evidence>
<evidence type="ECO:0000313" key="5">
    <source>
        <dbReference type="Proteomes" id="UP000054549"/>
    </source>
</evidence>
<dbReference type="Gene3D" id="3.40.50.300">
    <property type="entry name" value="P-loop containing nucleotide triphosphate hydrolases"/>
    <property type="match status" value="1"/>
</dbReference>
<proteinExistence type="inferred from homology"/>
<dbReference type="GO" id="GO:0016887">
    <property type="term" value="F:ATP hydrolysis activity"/>
    <property type="evidence" value="ECO:0007669"/>
    <property type="project" value="RHEA"/>
</dbReference>
<dbReference type="GO" id="GO:0000723">
    <property type="term" value="P:telomere maintenance"/>
    <property type="evidence" value="ECO:0007669"/>
    <property type="project" value="InterPro"/>
</dbReference>
<comment type="catalytic activity">
    <reaction evidence="1">
        <text>ATP + H2O = ADP + phosphate + H(+)</text>
        <dbReference type="Rhea" id="RHEA:13065"/>
        <dbReference type="ChEBI" id="CHEBI:15377"/>
        <dbReference type="ChEBI" id="CHEBI:15378"/>
        <dbReference type="ChEBI" id="CHEBI:30616"/>
        <dbReference type="ChEBI" id="CHEBI:43474"/>
        <dbReference type="ChEBI" id="CHEBI:456216"/>
        <dbReference type="EC" id="5.6.2.3"/>
    </reaction>
</comment>
<dbReference type="EC" id="5.6.2.3" evidence="1"/>
<evidence type="ECO:0000313" key="4">
    <source>
        <dbReference type="EMBL" id="KIL62904.1"/>
    </source>
</evidence>
<feature type="non-terminal residue" evidence="4">
    <location>
        <position position="136"/>
    </location>
</feature>
<reference evidence="4 5" key="1">
    <citation type="submission" date="2014-04" db="EMBL/GenBank/DDBJ databases">
        <title>Evolutionary Origins and Diversification of the Mycorrhizal Mutualists.</title>
        <authorList>
            <consortium name="DOE Joint Genome Institute"/>
            <consortium name="Mycorrhizal Genomics Consortium"/>
            <person name="Kohler A."/>
            <person name="Kuo A."/>
            <person name="Nagy L.G."/>
            <person name="Floudas D."/>
            <person name="Copeland A."/>
            <person name="Barry K.W."/>
            <person name="Cichocki N."/>
            <person name="Veneault-Fourrey C."/>
            <person name="LaButti K."/>
            <person name="Lindquist E.A."/>
            <person name="Lipzen A."/>
            <person name="Lundell T."/>
            <person name="Morin E."/>
            <person name="Murat C."/>
            <person name="Riley R."/>
            <person name="Ohm R."/>
            <person name="Sun H."/>
            <person name="Tunlid A."/>
            <person name="Henrissat B."/>
            <person name="Grigoriev I.V."/>
            <person name="Hibbett D.S."/>
            <person name="Martin F."/>
        </authorList>
    </citation>
    <scope>NUCLEOTIDE SEQUENCE [LARGE SCALE GENOMIC DNA]</scope>
    <source>
        <strain evidence="4 5">Koide BX008</strain>
    </source>
</reference>
<keyword evidence="5" id="KW-1185">Reference proteome</keyword>
<keyword evidence="1" id="KW-0233">DNA recombination</keyword>
<keyword evidence="1" id="KW-0378">Hydrolase</keyword>
<keyword evidence="1" id="KW-0347">Helicase</keyword>
<dbReference type="GO" id="GO:0043139">
    <property type="term" value="F:5'-3' DNA helicase activity"/>
    <property type="evidence" value="ECO:0007669"/>
    <property type="project" value="UniProtKB-EC"/>
</dbReference>
<dbReference type="HOGENOM" id="CLU_1880285_0_0_1"/>
<evidence type="ECO:0000256" key="2">
    <source>
        <dbReference type="SAM" id="MobiDB-lite"/>
    </source>
</evidence>
<comment type="similarity">
    <text evidence="1">Belongs to the helicase family.</text>
</comment>
<evidence type="ECO:0000259" key="3">
    <source>
        <dbReference type="Pfam" id="PF05970"/>
    </source>
</evidence>
<gene>
    <name evidence="4" type="ORF">M378DRAFT_80562</name>
</gene>
<dbReference type="GO" id="GO:0006310">
    <property type="term" value="P:DNA recombination"/>
    <property type="evidence" value="ECO:0007669"/>
    <property type="project" value="UniProtKB-KW"/>
</dbReference>
<protein>
    <recommendedName>
        <fullName evidence="1">ATP-dependent DNA helicase</fullName>
        <ecNumber evidence="1">5.6.2.3</ecNumber>
    </recommendedName>
</protein>
<dbReference type="InterPro" id="IPR027417">
    <property type="entry name" value="P-loop_NTPase"/>
</dbReference>
<dbReference type="Pfam" id="PF05970">
    <property type="entry name" value="PIF1"/>
    <property type="match status" value="1"/>
</dbReference>
<keyword evidence="1" id="KW-0227">DNA damage</keyword>
<name>A0A0C2T8F0_AMAMK</name>
<dbReference type="EMBL" id="KN818265">
    <property type="protein sequence ID" value="KIL62904.1"/>
    <property type="molecule type" value="Genomic_DNA"/>
</dbReference>
<keyword evidence="1" id="KW-0067">ATP-binding</keyword>
<feature type="region of interest" description="Disordered" evidence="2">
    <location>
        <begin position="1"/>
        <end position="23"/>
    </location>
</feature>
<dbReference type="GO" id="GO:0005524">
    <property type="term" value="F:ATP binding"/>
    <property type="evidence" value="ECO:0007669"/>
    <property type="project" value="UniProtKB-KW"/>
</dbReference>
<dbReference type="GO" id="GO:0006281">
    <property type="term" value="P:DNA repair"/>
    <property type="evidence" value="ECO:0007669"/>
    <property type="project" value="UniProtKB-KW"/>
</dbReference>
<dbReference type="InParanoid" id="A0A0C2T8F0"/>